<dbReference type="AlphaFoldDB" id="A0A7J8BYB9"/>
<sequence>MWLVSLDPEKLLEAGGGGGGGGLSPSHPCSQESAHRAPPGGSTGPFFWSFKEDGQLTTRTPRRLRTLRGLRRPWRWNIETHLRERLGMREKTRNTRDAGTQRKTNAGNYRARAPRGVNHSRAETFWN</sequence>
<feature type="region of interest" description="Disordered" evidence="1">
    <location>
        <begin position="87"/>
        <end position="127"/>
    </location>
</feature>
<name>A0A7J8BYB9_MOLMO</name>
<evidence type="ECO:0000313" key="3">
    <source>
        <dbReference type="Proteomes" id="UP000550707"/>
    </source>
</evidence>
<feature type="region of interest" description="Disordered" evidence="1">
    <location>
        <begin position="12"/>
        <end position="53"/>
    </location>
</feature>
<dbReference type="EMBL" id="JACASF010000022">
    <property type="protein sequence ID" value="KAF6403596.1"/>
    <property type="molecule type" value="Genomic_DNA"/>
</dbReference>
<organism evidence="2 3">
    <name type="scientific">Molossus molossus</name>
    <name type="common">Pallas' mastiff bat</name>
    <name type="synonym">Vespertilio molossus</name>
    <dbReference type="NCBI Taxonomy" id="27622"/>
    <lineage>
        <taxon>Eukaryota</taxon>
        <taxon>Metazoa</taxon>
        <taxon>Chordata</taxon>
        <taxon>Craniata</taxon>
        <taxon>Vertebrata</taxon>
        <taxon>Euteleostomi</taxon>
        <taxon>Mammalia</taxon>
        <taxon>Eutheria</taxon>
        <taxon>Laurasiatheria</taxon>
        <taxon>Chiroptera</taxon>
        <taxon>Yangochiroptera</taxon>
        <taxon>Molossidae</taxon>
        <taxon>Molossus</taxon>
    </lineage>
</organism>
<evidence type="ECO:0000313" key="2">
    <source>
        <dbReference type="EMBL" id="KAF6403596.1"/>
    </source>
</evidence>
<keyword evidence="3" id="KW-1185">Reference proteome</keyword>
<gene>
    <name evidence="2" type="ORF">HJG59_010014</name>
</gene>
<accession>A0A7J8BYB9</accession>
<feature type="compositionally biased region" description="Basic and acidic residues" evidence="1">
    <location>
        <begin position="87"/>
        <end position="100"/>
    </location>
</feature>
<reference evidence="2 3" key="1">
    <citation type="journal article" date="2020" name="Nature">
        <title>Six reference-quality genomes reveal evolution of bat adaptations.</title>
        <authorList>
            <person name="Jebb D."/>
            <person name="Huang Z."/>
            <person name="Pippel M."/>
            <person name="Hughes G.M."/>
            <person name="Lavrichenko K."/>
            <person name="Devanna P."/>
            <person name="Winkler S."/>
            <person name="Jermiin L.S."/>
            <person name="Skirmuntt E.C."/>
            <person name="Katzourakis A."/>
            <person name="Burkitt-Gray L."/>
            <person name="Ray D.A."/>
            <person name="Sullivan K.A.M."/>
            <person name="Roscito J.G."/>
            <person name="Kirilenko B.M."/>
            <person name="Davalos L.M."/>
            <person name="Corthals A.P."/>
            <person name="Power M.L."/>
            <person name="Jones G."/>
            <person name="Ransome R.D."/>
            <person name="Dechmann D.K.N."/>
            <person name="Locatelli A.G."/>
            <person name="Puechmaille S.J."/>
            <person name="Fedrigo O."/>
            <person name="Jarvis E.D."/>
            <person name="Hiller M."/>
            <person name="Vernes S.C."/>
            <person name="Myers E.W."/>
            <person name="Teeling E.C."/>
        </authorList>
    </citation>
    <scope>NUCLEOTIDE SEQUENCE [LARGE SCALE GENOMIC DNA]</scope>
    <source>
        <strain evidence="2">MMolMol1</strain>
        <tissue evidence="2">Muscle</tissue>
    </source>
</reference>
<comment type="caution">
    <text evidence="2">The sequence shown here is derived from an EMBL/GenBank/DDBJ whole genome shotgun (WGS) entry which is preliminary data.</text>
</comment>
<feature type="compositionally biased region" description="Gly residues" evidence="1">
    <location>
        <begin position="14"/>
        <end position="23"/>
    </location>
</feature>
<dbReference type="InParanoid" id="A0A7J8BYB9"/>
<dbReference type="Proteomes" id="UP000550707">
    <property type="component" value="Unassembled WGS sequence"/>
</dbReference>
<protein>
    <submittedName>
        <fullName evidence="2">Uncharacterized protein</fullName>
    </submittedName>
</protein>
<proteinExistence type="predicted"/>
<evidence type="ECO:0000256" key="1">
    <source>
        <dbReference type="SAM" id="MobiDB-lite"/>
    </source>
</evidence>